<dbReference type="AlphaFoldDB" id="A0AAJ6HY65"/>
<dbReference type="FunFam" id="2.30.38.10:FF:000001">
    <property type="entry name" value="Non-ribosomal peptide synthetase PvdI"/>
    <property type="match status" value="1"/>
</dbReference>
<dbReference type="CDD" id="cd05930">
    <property type="entry name" value="A_NRPS"/>
    <property type="match status" value="1"/>
</dbReference>
<dbReference type="GO" id="GO:0043041">
    <property type="term" value="P:amino acid activation for nonribosomal peptide biosynthetic process"/>
    <property type="evidence" value="ECO:0007669"/>
    <property type="project" value="TreeGrafter"/>
</dbReference>
<dbReference type="PROSITE" id="PS00455">
    <property type="entry name" value="AMP_BINDING"/>
    <property type="match status" value="1"/>
</dbReference>
<dbReference type="PROSITE" id="PS00012">
    <property type="entry name" value="PHOSPHOPANTETHEINE"/>
    <property type="match status" value="1"/>
</dbReference>
<dbReference type="GO" id="GO:0044550">
    <property type="term" value="P:secondary metabolite biosynthetic process"/>
    <property type="evidence" value="ECO:0007669"/>
    <property type="project" value="TreeGrafter"/>
</dbReference>
<dbReference type="PROSITE" id="PS50075">
    <property type="entry name" value="CARRIER"/>
    <property type="match status" value="1"/>
</dbReference>
<sequence length="850" mass="91530">MKGLLHGVLAGHDPARVAIRFEGTELSYGELDRRSSRLAQRLRRHGIGPGHIVGLLLDRGLHLPVAQLAVMKAGAAWCMLDPQLPPARLAYQTSDSGARLVLTTTDLTPLAPQDTPLWQLDQPEPPAVSGAPDPPDVEVRPEDPAYLLYTSGSTGTPKGILVPHRSAYAYCRNAVAQFASTPDDRVAQVANPAFDASIFDYYATWLAGATLVSAPKETIVDPEALTSLLEDERITLAYLPPALLALLDPTRLVGTTLRGAFSAGEALPVAQANRWGQAGFPLHNSYGPTETTVVVTDYRCSDTPVRGSTPIGVPMPGHRAYVLDRRLRPTPIGVAGELHIAGTGVTYGYHNRPGLTARSFLADPYGPPGHRMYATGDLARWRSDGTLEYLGRRDRQIQLRGQRVELGEIEHTIAQHPDVRQCTVQLHNDTQLVAYVTGHPDLNHLRRHLADRLPTYMVPTSLITLDELPLTPNGKLDTARLPEPAPTATEHVAPRTDTEQWLADTWQSLLDLDTVSATDNFFDLGGNSLHVTQLVARIRDQAGVTIHPHMLFADPTLDRLAALVDRAGEVDTAARFGSVVTLHRATGRPPLFLVHPSGGSVTSYAQLAGMLGDDQPIHAIEDPALRLAEPAGDLSARAAEYVELIRQVQPHGPYHIGGWSLGGVIALEMARQLADAGHPVGTVVLLDPGLPTDPRPPDDLDALSSFVYDLAGLADVAPPDVDPATFRGLDRDALGEVALDVLDKAGLVPDGLRDEVRLRMRAFTTNVAALHTHRPRRYDGPVTLIRTADGADDDATWQALCPRLDRQTVPGDHYTMLRPPHLAALATAVRDALGAPVPAAGGPTPALPDS</sequence>
<keyword evidence="2" id="KW-0596">Phosphopantetheine</keyword>
<dbReference type="SUPFAM" id="SSF53474">
    <property type="entry name" value="alpha/beta-Hydrolases"/>
    <property type="match status" value="1"/>
</dbReference>
<keyword evidence="6" id="KW-1185">Reference proteome</keyword>
<dbReference type="FunFam" id="3.40.50.12780:FF:000012">
    <property type="entry name" value="Non-ribosomal peptide synthetase"/>
    <property type="match status" value="1"/>
</dbReference>
<dbReference type="RefSeq" id="WP_306273773.1">
    <property type="nucleotide sequence ID" value="NZ_CP130472.1"/>
</dbReference>
<keyword evidence="3" id="KW-0597">Phosphoprotein</keyword>
<evidence type="ECO:0000256" key="1">
    <source>
        <dbReference type="ARBA" id="ARBA00001957"/>
    </source>
</evidence>
<dbReference type="InterPro" id="IPR006162">
    <property type="entry name" value="Ppantetheine_attach_site"/>
</dbReference>
<dbReference type="GO" id="GO:0005737">
    <property type="term" value="C:cytoplasm"/>
    <property type="evidence" value="ECO:0007669"/>
    <property type="project" value="TreeGrafter"/>
</dbReference>
<dbReference type="SUPFAM" id="SSF56801">
    <property type="entry name" value="Acetyl-CoA synthetase-like"/>
    <property type="match status" value="1"/>
</dbReference>
<dbReference type="PANTHER" id="PTHR45527">
    <property type="entry name" value="NONRIBOSOMAL PEPTIDE SYNTHETASE"/>
    <property type="match status" value="1"/>
</dbReference>
<dbReference type="Gene3D" id="1.10.1200.10">
    <property type="entry name" value="ACP-like"/>
    <property type="match status" value="1"/>
</dbReference>
<dbReference type="InterPro" id="IPR000873">
    <property type="entry name" value="AMP-dep_synth/lig_dom"/>
</dbReference>
<dbReference type="FunFam" id="3.40.50.980:FF:000001">
    <property type="entry name" value="Non-ribosomal peptide synthetase"/>
    <property type="match status" value="1"/>
</dbReference>
<evidence type="ECO:0000256" key="2">
    <source>
        <dbReference type="ARBA" id="ARBA00022450"/>
    </source>
</evidence>
<dbReference type="Pfam" id="PF00550">
    <property type="entry name" value="PP-binding"/>
    <property type="match status" value="1"/>
</dbReference>
<reference evidence="5 6" key="1">
    <citation type="submission" date="2023-07" db="EMBL/GenBank/DDBJ databases">
        <title>Micromonospora profundi TRM 95458 converts glycerol to a new osmotic compound.</title>
        <authorList>
            <person name="Lu D."/>
        </authorList>
    </citation>
    <scope>NUCLEOTIDE SEQUENCE [LARGE SCALE GENOMIC DNA]</scope>
    <source>
        <strain evidence="5 6">TRM95458</strain>
    </source>
</reference>
<dbReference type="EMBL" id="CP130472">
    <property type="protein sequence ID" value="WLS48447.1"/>
    <property type="molecule type" value="Genomic_DNA"/>
</dbReference>
<dbReference type="SMART" id="SM00824">
    <property type="entry name" value="PKS_TE"/>
    <property type="match status" value="1"/>
</dbReference>
<evidence type="ECO:0000256" key="3">
    <source>
        <dbReference type="ARBA" id="ARBA00022553"/>
    </source>
</evidence>
<dbReference type="Pfam" id="PF00501">
    <property type="entry name" value="AMP-binding"/>
    <property type="match status" value="1"/>
</dbReference>
<dbReference type="InterPro" id="IPR009081">
    <property type="entry name" value="PP-bd_ACP"/>
</dbReference>
<dbReference type="KEGG" id="mprn:Q3V37_15125"/>
<evidence type="ECO:0000259" key="4">
    <source>
        <dbReference type="PROSITE" id="PS50075"/>
    </source>
</evidence>
<dbReference type="Gene3D" id="3.30.300.30">
    <property type="match status" value="1"/>
</dbReference>
<evidence type="ECO:0000313" key="6">
    <source>
        <dbReference type="Proteomes" id="UP001235874"/>
    </source>
</evidence>
<dbReference type="GO" id="GO:0031177">
    <property type="term" value="F:phosphopantetheine binding"/>
    <property type="evidence" value="ECO:0007669"/>
    <property type="project" value="InterPro"/>
</dbReference>
<dbReference type="SUPFAM" id="SSF47336">
    <property type="entry name" value="ACP-like"/>
    <property type="match status" value="1"/>
</dbReference>
<dbReference type="Gene3D" id="3.40.50.1820">
    <property type="entry name" value="alpha/beta hydrolase"/>
    <property type="match status" value="1"/>
</dbReference>
<dbReference type="InterPro" id="IPR029058">
    <property type="entry name" value="AB_hydrolase_fold"/>
</dbReference>
<dbReference type="Gene3D" id="2.30.38.10">
    <property type="entry name" value="Luciferase, Domain 3"/>
    <property type="match status" value="1"/>
</dbReference>
<accession>A0AAJ6HY65</accession>
<dbReference type="NCBIfam" id="TIGR01733">
    <property type="entry name" value="AA-adenyl-dom"/>
    <property type="match status" value="1"/>
</dbReference>
<dbReference type="Pfam" id="PF13193">
    <property type="entry name" value="AMP-binding_C"/>
    <property type="match status" value="1"/>
</dbReference>
<evidence type="ECO:0000313" key="5">
    <source>
        <dbReference type="EMBL" id="WLS48447.1"/>
    </source>
</evidence>
<dbReference type="InterPro" id="IPR001031">
    <property type="entry name" value="Thioesterase"/>
</dbReference>
<dbReference type="InterPro" id="IPR045851">
    <property type="entry name" value="AMP-bd_C_sf"/>
</dbReference>
<protein>
    <submittedName>
        <fullName evidence="5">Amino acid adenylation domain-containing protein</fullName>
    </submittedName>
</protein>
<dbReference type="InterPro" id="IPR020845">
    <property type="entry name" value="AMP-binding_CS"/>
</dbReference>
<comment type="cofactor">
    <cofactor evidence="1">
        <name>pantetheine 4'-phosphate</name>
        <dbReference type="ChEBI" id="CHEBI:47942"/>
    </cofactor>
</comment>
<dbReference type="InterPro" id="IPR020806">
    <property type="entry name" value="PKS_PP-bd"/>
</dbReference>
<dbReference type="FunFam" id="1.10.1200.10:FF:000005">
    <property type="entry name" value="Nonribosomal peptide synthetase 1"/>
    <property type="match status" value="1"/>
</dbReference>
<dbReference type="Proteomes" id="UP001235874">
    <property type="component" value="Chromosome"/>
</dbReference>
<proteinExistence type="predicted"/>
<name>A0AAJ6HY65_9ACTN</name>
<gene>
    <name evidence="5" type="ORF">Q3V37_15125</name>
</gene>
<dbReference type="Gene3D" id="3.40.50.980">
    <property type="match status" value="2"/>
</dbReference>
<dbReference type="InterPro" id="IPR036736">
    <property type="entry name" value="ACP-like_sf"/>
</dbReference>
<feature type="domain" description="Carrier" evidence="4">
    <location>
        <begin position="493"/>
        <end position="568"/>
    </location>
</feature>
<organism evidence="5 6">
    <name type="scientific">Micromonospora profundi</name>
    <dbReference type="NCBI Taxonomy" id="1420889"/>
    <lineage>
        <taxon>Bacteria</taxon>
        <taxon>Bacillati</taxon>
        <taxon>Actinomycetota</taxon>
        <taxon>Actinomycetes</taxon>
        <taxon>Micromonosporales</taxon>
        <taxon>Micromonosporaceae</taxon>
        <taxon>Micromonospora</taxon>
    </lineage>
</organism>
<dbReference type="InterPro" id="IPR025110">
    <property type="entry name" value="AMP-bd_C"/>
</dbReference>
<dbReference type="SMART" id="SM00823">
    <property type="entry name" value="PKS_PP"/>
    <property type="match status" value="1"/>
</dbReference>
<dbReference type="PANTHER" id="PTHR45527:SF1">
    <property type="entry name" value="FATTY ACID SYNTHASE"/>
    <property type="match status" value="1"/>
</dbReference>
<dbReference type="InterPro" id="IPR020802">
    <property type="entry name" value="TesA-like"/>
</dbReference>
<dbReference type="InterPro" id="IPR010071">
    <property type="entry name" value="AA_adenyl_dom"/>
</dbReference>
<dbReference type="Pfam" id="PF00975">
    <property type="entry name" value="Thioesterase"/>
    <property type="match status" value="1"/>
</dbReference>